<evidence type="ECO:0000256" key="7">
    <source>
        <dbReference type="ARBA" id="ARBA00023015"/>
    </source>
</evidence>
<dbReference type="GO" id="GO:0000978">
    <property type="term" value="F:RNA polymerase II cis-regulatory region sequence-specific DNA binding"/>
    <property type="evidence" value="ECO:0007669"/>
    <property type="project" value="TreeGrafter"/>
</dbReference>
<keyword evidence="14" id="KW-1185">Reference proteome</keyword>
<evidence type="ECO:0000256" key="10">
    <source>
        <dbReference type="ARBA" id="ARBA00023242"/>
    </source>
</evidence>
<dbReference type="InterPro" id="IPR036236">
    <property type="entry name" value="Znf_C2H2_sf"/>
</dbReference>
<keyword evidence="8" id="KW-0238">DNA-binding</keyword>
<keyword evidence="5 11" id="KW-0863">Zinc-finger</keyword>
<dbReference type="PANTHER" id="PTHR23235:SF120">
    <property type="entry name" value="KRUPPEL-LIKE FACTOR 15"/>
    <property type="match status" value="1"/>
</dbReference>
<dbReference type="InterPro" id="IPR013087">
    <property type="entry name" value="Znf_C2H2_type"/>
</dbReference>
<dbReference type="GO" id="GO:0005634">
    <property type="term" value="C:nucleus"/>
    <property type="evidence" value="ECO:0007669"/>
    <property type="project" value="UniProtKB-SubCell"/>
</dbReference>
<evidence type="ECO:0000313" key="13">
    <source>
        <dbReference type="EMBL" id="CAI2374658.1"/>
    </source>
</evidence>
<keyword evidence="7" id="KW-0805">Transcription regulation</keyword>
<dbReference type="SUPFAM" id="SSF57667">
    <property type="entry name" value="beta-beta-alpha zinc fingers"/>
    <property type="match status" value="1"/>
</dbReference>
<keyword evidence="4" id="KW-0677">Repeat</keyword>
<evidence type="ECO:0000256" key="8">
    <source>
        <dbReference type="ARBA" id="ARBA00023125"/>
    </source>
</evidence>
<evidence type="ECO:0000256" key="3">
    <source>
        <dbReference type="ARBA" id="ARBA00022723"/>
    </source>
</evidence>
<reference evidence="13" key="1">
    <citation type="submission" date="2023-07" db="EMBL/GenBank/DDBJ databases">
        <authorList>
            <consortium name="AG Swart"/>
            <person name="Singh M."/>
            <person name="Singh A."/>
            <person name="Seah K."/>
            <person name="Emmerich C."/>
        </authorList>
    </citation>
    <scope>NUCLEOTIDE SEQUENCE</scope>
    <source>
        <strain evidence="13">DP1</strain>
    </source>
</reference>
<comment type="function">
    <text evidence="1">May be involved in transcriptional regulation.</text>
</comment>
<gene>
    <name evidence="13" type="ORF">ECRASSUSDP1_LOCUS16015</name>
</gene>
<evidence type="ECO:0000256" key="9">
    <source>
        <dbReference type="ARBA" id="ARBA00023163"/>
    </source>
</evidence>
<name>A0AAD1XL09_EUPCR</name>
<dbReference type="AlphaFoldDB" id="A0AAD1XL09"/>
<dbReference type="EMBL" id="CAMPGE010016081">
    <property type="protein sequence ID" value="CAI2374658.1"/>
    <property type="molecule type" value="Genomic_DNA"/>
</dbReference>
<dbReference type="Proteomes" id="UP001295684">
    <property type="component" value="Unassembled WGS sequence"/>
</dbReference>
<dbReference type="PROSITE" id="PS50157">
    <property type="entry name" value="ZINC_FINGER_C2H2_2"/>
    <property type="match status" value="2"/>
</dbReference>
<proteinExistence type="predicted"/>
<dbReference type="GO" id="GO:0000981">
    <property type="term" value="F:DNA-binding transcription factor activity, RNA polymerase II-specific"/>
    <property type="evidence" value="ECO:0007669"/>
    <property type="project" value="TreeGrafter"/>
</dbReference>
<dbReference type="FunFam" id="3.30.160.60:FF:000363">
    <property type="entry name" value="Zinc finger protein 239"/>
    <property type="match status" value="1"/>
</dbReference>
<dbReference type="Gene3D" id="3.30.160.60">
    <property type="entry name" value="Classic Zinc Finger"/>
    <property type="match status" value="1"/>
</dbReference>
<dbReference type="PANTHER" id="PTHR23235">
    <property type="entry name" value="KRUEPPEL-LIKE TRANSCRIPTION FACTOR"/>
    <property type="match status" value="1"/>
</dbReference>
<evidence type="ECO:0000256" key="11">
    <source>
        <dbReference type="PROSITE-ProRule" id="PRU00042"/>
    </source>
</evidence>
<dbReference type="SMART" id="SM00355">
    <property type="entry name" value="ZnF_C2H2"/>
    <property type="match status" value="2"/>
</dbReference>
<dbReference type="PROSITE" id="PS00028">
    <property type="entry name" value="ZINC_FINGER_C2H2_1"/>
    <property type="match status" value="2"/>
</dbReference>
<dbReference type="GO" id="GO:0008270">
    <property type="term" value="F:zinc ion binding"/>
    <property type="evidence" value="ECO:0007669"/>
    <property type="project" value="UniProtKB-KW"/>
</dbReference>
<evidence type="ECO:0000256" key="5">
    <source>
        <dbReference type="ARBA" id="ARBA00022771"/>
    </source>
</evidence>
<evidence type="ECO:0000256" key="2">
    <source>
        <dbReference type="ARBA" id="ARBA00004123"/>
    </source>
</evidence>
<comment type="subcellular location">
    <subcellularLocation>
        <location evidence="2">Nucleus</location>
    </subcellularLocation>
</comment>
<dbReference type="Pfam" id="PF00096">
    <property type="entry name" value="zf-C2H2"/>
    <property type="match status" value="1"/>
</dbReference>
<evidence type="ECO:0000313" key="14">
    <source>
        <dbReference type="Proteomes" id="UP001295684"/>
    </source>
</evidence>
<evidence type="ECO:0000256" key="1">
    <source>
        <dbReference type="ARBA" id="ARBA00003767"/>
    </source>
</evidence>
<comment type="caution">
    <text evidence="13">The sequence shown here is derived from an EMBL/GenBank/DDBJ whole genome shotgun (WGS) entry which is preliminary data.</text>
</comment>
<protein>
    <recommendedName>
        <fullName evidence="12">C2H2-type domain-containing protein</fullName>
    </recommendedName>
</protein>
<evidence type="ECO:0000256" key="4">
    <source>
        <dbReference type="ARBA" id="ARBA00022737"/>
    </source>
</evidence>
<keyword evidence="10" id="KW-0539">Nucleus</keyword>
<sequence>MYFTRNKFIAQPPPNIFKAQPWNGQSIYCSCDTQIVELPISLVDSRSGVIPVLLPPTTDIKIVYQIPNLIEVCPLSITKSKRTNEAKLKRLGKSRAPVAELTAMEDSPADSVPNLEKDFLDELPAEIFQTSKSSSREKGIKNEDGFGDEGNMDFLRYPKIRPHLSFIKDFAHSVSYSSNKSLGKKRIFHCEFGGCCKSFDKVWNFINHARMHLNMKPYKCETCGRGFTQKGNLKIHQKVHA</sequence>
<keyword evidence="3" id="KW-0479">Metal-binding</keyword>
<accession>A0AAD1XL09</accession>
<keyword evidence="9" id="KW-0804">Transcription</keyword>
<organism evidence="13 14">
    <name type="scientific">Euplotes crassus</name>
    <dbReference type="NCBI Taxonomy" id="5936"/>
    <lineage>
        <taxon>Eukaryota</taxon>
        <taxon>Sar</taxon>
        <taxon>Alveolata</taxon>
        <taxon>Ciliophora</taxon>
        <taxon>Intramacronucleata</taxon>
        <taxon>Spirotrichea</taxon>
        <taxon>Hypotrichia</taxon>
        <taxon>Euplotida</taxon>
        <taxon>Euplotidae</taxon>
        <taxon>Moneuplotes</taxon>
    </lineage>
</organism>
<keyword evidence="6" id="KW-0862">Zinc</keyword>
<feature type="domain" description="C2H2-type" evidence="12">
    <location>
        <begin position="188"/>
        <end position="217"/>
    </location>
</feature>
<evidence type="ECO:0000256" key="6">
    <source>
        <dbReference type="ARBA" id="ARBA00022833"/>
    </source>
</evidence>
<evidence type="ECO:0000259" key="12">
    <source>
        <dbReference type="PROSITE" id="PS50157"/>
    </source>
</evidence>
<feature type="domain" description="C2H2-type" evidence="12">
    <location>
        <begin position="218"/>
        <end position="241"/>
    </location>
</feature>